<comment type="caution">
    <text evidence="6">The sequence shown here is derived from an EMBL/GenBank/DDBJ whole genome shotgun (WGS) entry which is preliminary data.</text>
</comment>
<organism evidence="6 7">
    <name type="scientific">Candidatus Harrisonbacteria bacterium RIFCSPLOWO2_01_FULL_44_18</name>
    <dbReference type="NCBI Taxonomy" id="1798407"/>
    <lineage>
        <taxon>Bacteria</taxon>
        <taxon>Candidatus Harrisoniibacteriota</taxon>
    </lineage>
</organism>
<dbReference type="GO" id="GO:0042732">
    <property type="term" value="P:D-xylose metabolic process"/>
    <property type="evidence" value="ECO:0007669"/>
    <property type="project" value="InterPro"/>
</dbReference>
<protein>
    <recommendedName>
        <fullName evidence="5">NAD-dependent epimerase/dehydratase domain-containing protein</fullName>
    </recommendedName>
</protein>
<dbReference type="SUPFAM" id="SSF51735">
    <property type="entry name" value="NAD(P)-binding Rossmann-fold domains"/>
    <property type="match status" value="1"/>
</dbReference>
<evidence type="ECO:0000313" key="6">
    <source>
        <dbReference type="EMBL" id="OGY65356.1"/>
    </source>
</evidence>
<dbReference type="AlphaFoldDB" id="A0A1G1ZMK2"/>
<dbReference type="Pfam" id="PF01370">
    <property type="entry name" value="Epimerase"/>
    <property type="match status" value="1"/>
</dbReference>
<dbReference type="PANTHER" id="PTHR43078:SF6">
    <property type="entry name" value="UDP-GLUCURONIC ACID DECARBOXYLASE 1"/>
    <property type="match status" value="1"/>
</dbReference>
<dbReference type="PANTHER" id="PTHR43078">
    <property type="entry name" value="UDP-GLUCURONIC ACID DECARBOXYLASE-RELATED"/>
    <property type="match status" value="1"/>
</dbReference>
<keyword evidence="4" id="KW-0456">Lyase</keyword>
<evidence type="ECO:0000256" key="3">
    <source>
        <dbReference type="ARBA" id="ARBA00023027"/>
    </source>
</evidence>
<dbReference type="GO" id="GO:0048040">
    <property type="term" value="F:UDP-glucuronate decarboxylase activity"/>
    <property type="evidence" value="ECO:0007669"/>
    <property type="project" value="TreeGrafter"/>
</dbReference>
<evidence type="ECO:0000256" key="4">
    <source>
        <dbReference type="ARBA" id="ARBA00023239"/>
    </source>
</evidence>
<evidence type="ECO:0000259" key="5">
    <source>
        <dbReference type="Pfam" id="PF01370"/>
    </source>
</evidence>
<keyword evidence="3" id="KW-0520">NAD</keyword>
<evidence type="ECO:0000256" key="2">
    <source>
        <dbReference type="ARBA" id="ARBA00022793"/>
    </source>
</evidence>
<dbReference type="EMBL" id="MHJJ01000011">
    <property type="protein sequence ID" value="OGY65356.1"/>
    <property type="molecule type" value="Genomic_DNA"/>
</dbReference>
<proteinExistence type="predicted"/>
<dbReference type="InterPro" id="IPR044516">
    <property type="entry name" value="UXS-like"/>
</dbReference>
<gene>
    <name evidence="6" type="ORF">A3A16_02820</name>
</gene>
<dbReference type="Gene3D" id="3.40.50.720">
    <property type="entry name" value="NAD(P)-binding Rossmann-like Domain"/>
    <property type="match status" value="1"/>
</dbReference>
<dbReference type="GO" id="GO:0070403">
    <property type="term" value="F:NAD+ binding"/>
    <property type="evidence" value="ECO:0007669"/>
    <property type="project" value="InterPro"/>
</dbReference>
<keyword evidence="2" id="KW-0210">Decarboxylase</keyword>
<comment type="cofactor">
    <cofactor evidence="1">
        <name>NAD(+)</name>
        <dbReference type="ChEBI" id="CHEBI:57540"/>
    </cofactor>
</comment>
<dbReference type="GO" id="GO:0005737">
    <property type="term" value="C:cytoplasm"/>
    <property type="evidence" value="ECO:0007669"/>
    <property type="project" value="TreeGrafter"/>
</dbReference>
<name>A0A1G1ZMK2_9BACT</name>
<dbReference type="Proteomes" id="UP000177942">
    <property type="component" value="Unassembled WGS sequence"/>
</dbReference>
<dbReference type="STRING" id="1798407.A3A16_02820"/>
<evidence type="ECO:0000313" key="7">
    <source>
        <dbReference type="Proteomes" id="UP000177942"/>
    </source>
</evidence>
<feature type="domain" description="NAD-dependent epimerase/dehydratase" evidence="5">
    <location>
        <begin position="30"/>
        <end position="276"/>
    </location>
</feature>
<accession>A0A1G1ZMK2</accession>
<dbReference type="InterPro" id="IPR001509">
    <property type="entry name" value="Epimerase_deHydtase"/>
</dbReference>
<sequence>MTAQELIREDIKEIISSIQKEAPKFEGQTVLISGGAGFLGSYIVSVFLELNKQFKKPCKVIAMDNFITGSKKNVINDVEKNLNFQFIEHDVRNPMPLNINADYLIHAAGLASPYYYRKFPLETIEVAVNGTKNFLEYARQKKIKSMLYFSSSEIYGDPNPNAIPTPETYWGNVSATGPRACYDESKRLGETLCATYHQLYNVPVKVVRPFNVYGPGMKVNDYRVIPTFMVKAIRGEALPVHDKGNQTRTFCYISDAIQGFLKILASDKNGEAFNVGTDDEEINMVSLANLVSQLSSKSVPVQLVSYPESYPAGEPQRRCPDISKIQNTLGYQPKVNLKTGLARTIAWYRDILEDDKTTFA</sequence>
<evidence type="ECO:0000256" key="1">
    <source>
        <dbReference type="ARBA" id="ARBA00001911"/>
    </source>
</evidence>
<reference evidence="6 7" key="1">
    <citation type="journal article" date="2016" name="Nat. Commun.">
        <title>Thousands of microbial genomes shed light on interconnected biogeochemical processes in an aquifer system.</title>
        <authorList>
            <person name="Anantharaman K."/>
            <person name="Brown C.T."/>
            <person name="Hug L.A."/>
            <person name="Sharon I."/>
            <person name="Castelle C.J."/>
            <person name="Probst A.J."/>
            <person name="Thomas B.C."/>
            <person name="Singh A."/>
            <person name="Wilkins M.J."/>
            <person name="Karaoz U."/>
            <person name="Brodie E.L."/>
            <person name="Williams K.H."/>
            <person name="Hubbard S.S."/>
            <person name="Banfield J.F."/>
        </authorList>
    </citation>
    <scope>NUCLEOTIDE SEQUENCE [LARGE SCALE GENOMIC DNA]</scope>
</reference>
<dbReference type="InterPro" id="IPR036291">
    <property type="entry name" value="NAD(P)-bd_dom_sf"/>
</dbReference>